<evidence type="ECO:0000313" key="6">
    <source>
        <dbReference type="Proteomes" id="UP001596147"/>
    </source>
</evidence>
<dbReference type="InterPro" id="IPR020449">
    <property type="entry name" value="Tscrpt_reg_AraC-type_HTH"/>
</dbReference>
<keyword evidence="1" id="KW-0805">Transcription regulation</keyword>
<keyword evidence="6" id="KW-1185">Reference proteome</keyword>
<protein>
    <submittedName>
        <fullName evidence="5">Helix-turn-helix domain-containing protein</fullName>
    </submittedName>
</protein>
<gene>
    <name evidence="5" type="ORF">ACFPM4_01735</name>
</gene>
<dbReference type="RefSeq" id="WP_382346985.1">
    <property type="nucleotide sequence ID" value="NZ_JBHSMC010000001.1"/>
</dbReference>
<dbReference type="InterPro" id="IPR018060">
    <property type="entry name" value="HTH_AraC"/>
</dbReference>
<dbReference type="EMBL" id="JBHSMC010000001">
    <property type="protein sequence ID" value="MFC5463467.1"/>
    <property type="molecule type" value="Genomic_DNA"/>
</dbReference>
<dbReference type="Pfam" id="PF02311">
    <property type="entry name" value="AraC_binding"/>
    <property type="match status" value="1"/>
</dbReference>
<evidence type="ECO:0000259" key="4">
    <source>
        <dbReference type="PROSITE" id="PS01124"/>
    </source>
</evidence>
<dbReference type="PANTHER" id="PTHR43280">
    <property type="entry name" value="ARAC-FAMILY TRANSCRIPTIONAL REGULATOR"/>
    <property type="match status" value="1"/>
</dbReference>
<evidence type="ECO:0000256" key="1">
    <source>
        <dbReference type="ARBA" id="ARBA00023015"/>
    </source>
</evidence>
<dbReference type="PANTHER" id="PTHR43280:SF2">
    <property type="entry name" value="HTH-TYPE TRANSCRIPTIONAL REGULATOR EXSA"/>
    <property type="match status" value="1"/>
</dbReference>
<comment type="caution">
    <text evidence="5">The sequence shown here is derived from an EMBL/GenBank/DDBJ whole genome shotgun (WGS) entry which is preliminary data.</text>
</comment>
<dbReference type="PROSITE" id="PS00041">
    <property type="entry name" value="HTH_ARAC_FAMILY_1"/>
    <property type="match status" value="1"/>
</dbReference>
<evidence type="ECO:0000256" key="2">
    <source>
        <dbReference type="ARBA" id="ARBA00023125"/>
    </source>
</evidence>
<organism evidence="5 6">
    <name type="scientific">Lederbergia graminis</name>
    <dbReference type="NCBI Taxonomy" id="735518"/>
    <lineage>
        <taxon>Bacteria</taxon>
        <taxon>Bacillati</taxon>
        <taxon>Bacillota</taxon>
        <taxon>Bacilli</taxon>
        <taxon>Bacillales</taxon>
        <taxon>Bacillaceae</taxon>
        <taxon>Lederbergia</taxon>
    </lineage>
</organism>
<dbReference type="Gene3D" id="1.10.10.60">
    <property type="entry name" value="Homeodomain-like"/>
    <property type="match status" value="2"/>
</dbReference>
<evidence type="ECO:0000313" key="5">
    <source>
        <dbReference type="EMBL" id="MFC5463467.1"/>
    </source>
</evidence>
<sequence>MNIDLHEFLKRSPIVPFIREADYAIRNPWSMHERRLFDYLLVYIQEGKCIFTVNGKDYFLREGDFYLVQPNSLVSLQGTTKTITPFVHMDIFYHSDRLVEVTEEKNVGQMDTSLRKRIMQPRLNDFEDVAIPIQFKPENPLWFRDSLIKVIKLWQAGDTLGFIEAQIIVSELIFSMLKQYGEFITKSTKAPEDFNWITSYLTFYLSEDISVEDMAKRMRMSISNFSTLFRKHFGISPHQYLVKLRIQHAEELLLHSNLKLDEIAENCGFTNAQHFSKMFKKHTGRTPGSLRKDK</sequence>
<dbReference type="InterPro" id="IPR003313">
    <property type="entry name" value="AraC-bd"/>
</dbReference>
<dbReference type="SMART" id="SM00342">
    <property type="entry name" value="HTH_ARAC"/>
    <property type="match status" value="1"/>
</dbReference>
<dbReference type="Pfam" id="PF12833">
    <property type="entry name" value="HTH_18"/>
    <property type="match status" value="1"/>
</dbReference>
<dbReference type="Proteomes" id="UP001596147">
    <property type="component" value="Unassembled WGS sequence"/>
</dbReference>
<dbReference type="PRINTS" id="PR00032">
    <property type="entry name" value="HTHARAC"/>
</dbReference>
<dbReference type="InterPro" id="IPR037923">
    <property type="entry name" value="HTH-like"/>
</dbReference>
<feature type="domain" description="HTH araC/xylS-type" evidence="4">
    <location>
        <begin position="195"/>
        <end position="293"/>
    </location>
</feature>
<proteinExistence type="predicted"/>
<dbReference type="InterPro" id="IPR014710">
    <property type="entry name" value="RmlC-like_jellyroll"/>
</dbReference>
<evidence type="ECO:0000256" key="3">
    <source>
        <dbReference type="ARBA" id="ARBA00023163"/>
    </source>
</evidence>
<accession>A0ABW0LEW5</accession>
<name>A0ABW0LEW5_9BACI</name>
<dbReference type="InterPro" id="IPR009057">
    <property type="entry name" value="Homeodomain-like_sf"/>
</dbReference>
<reference evidence="6" key="1">
    <citation type="journal article" date="2019" name="Int. J. Syst. Evol. Microbiol.">
        <title>The Global Catalogue of Microorganisms (GCM) 10K type strain sequencing project: providing services to taxonomists for standard genome sequencing and annotation.</title>
        <authorList>
            <consortium name="The Broad Institute Genomics Platform"/>
            <consortium name="The Broad Institute Genome Sequencing Center for Infectious Disease"/>
            <person name="Wu L."/>
            <person name="Ma J."/>
        </authorList>
    </citation>
    <scope>NUCLEOTIDE SEQUENCE [LARGE SCALE GENOMIC DNA]</scope>
    <source>
        <strain evidence="6">CGMCC 1.12237</strain>
    </source>
</reference>
<keyword evidence="2" id="KW-0238">DNA-binding</keyword>
<keyword evidence="3" id="KW-0804">Transcription</keyword>
<dbReference type="PROSITE" id="PS01124">
    <property type="entry name" value="HTH_ARAC_FAMILY_2"/>
    <property type="match status" value="1"/>
</dbReference>
<dbReference type="InterPro" id="IPR018062">
    <property type="entry name" value="HTH_AraC-typ_CS"/>
</dbReference>
<dbReference type="Gene3D" id="2.60.120.10">
    <property type="entry name" value="Jelly Rolls"/>
    <property type="match status" value="1"/>
</dbReference>
<dbReference type="SUPFAM" id="SSF46689">
    <property type="entry name" value="Homeodomain-like"/>
    <property type="match status" value="2"/>
</dbReference>
<dbReference type="SUPFAM" id="SSF51215">
    <property type="entry name" value="Regulatory protein AraC"/>
    <property type="match status" value="1"/>
</dbReference>